<evidence type="ECO:0000256" key="3">
    <source>
        <dbReference type="ARBA" id="ARBA00013085"/>
    </source>
</evidence>
<evidence type="ECO:0000313" key="12">
    <source>
        <dbReference type="Proteomes" id="UP000054893"/>
    </source>
</evidence>
<reference evidence="11 12" key="1">
    <citation type="submission" date="2016-01" db="EMBL/GenBank/DDBJ databases">
        <authorList>
            <person name="Oliw E.H."/>
        </authorList>
    </citation>
    <scope>NUCLEOTIDE SEQUENCE [LARGE SCALE GENOMIC DNA]</scope>
    <source>
        <strain evidence="11">LMG 22029</strain>
    </source>
</reference>
<evidence type="ECO:0000256" key="9">
    <source>
        <dbReference type="ARBA" id="ARBA00052092"/>
    </source>
</evidence>
<dbReference type="PANTHER" id="PTHR43344:SF13">
    <property type="entry name" value="PHOSPHATASE RV3661-RELATED"/>
    <property type="match status" value="1"/>
</dbReference>
<dbReference type="InterPro" id="IPR050582">
    <property type="entry name" value="HAD-like_SerB"/>
</dbReference>
<comment type="catalytic activity">
    <reaction evidence="9">
        <text>L-histidinol phosphate + H2O = L-histidinol + phosphate</text>
        <dbReference type="Rhea" id="RHEA:14465"/>
        <dbReference type="ChEBI" id="CHEBI:15377"/>
        <dbReference type="ChEBI" id="CHEBI:43474"/>
        <dbReference type="ChEBI" id="CHEBI:57699"/>
        <dbReference type="ChEBI" id="CHEBI:57980"/>
        <dbReference type="EC" id="3.1.3.15"/>
    </reaction>
    <physiologicalReaction direction="left-to-right" evidence="9">
        <dbReference type="Rhea" id="RHEA:14466"/>
    </physiologicalReaction>
</comment>
<dbReference type="NCBIfam" id="TIGR01490">
    <property type="entry name" value="HAD-SF-IB-hyp1"/>
    <property type="match status" value="1"/>
</dbReference>
<dbReference type="Proteomes" id="UP000054893">
    <property type="component" value="Unassembled WGS sequence"/>
</dbReference>
<dbReference type="FunFam" id="3.40.50.1000:FF:000025">
    <property type="entry name" value="HAD hydrolase, family IB"/>
    <property type="match status" value="1"/>
</dbReference>
<dbReference type="AlphaFoldDB" id="A0A158G4I7"/>
<name>A0A158G4I7_CABSO</name>
<evidence type="ECO:0000256" key="4">
    <source>
        <dbReference type="ARBA" id="ARBA00021697"/>
    </source>
</evidence>
<proteinExistence type="inferred from homology"/>
<dbReference type="CDD" id="cd02612">
    <property type="entry name" value="HAD_PGPPase"/>
    <property type="match status" value="1"/>
</dbReference>
<dbReference type="EC" id="3.1.3.15" evidence="3"/>
<keyword evidence="5" id="KW-0479">Metal-binding</keyword>
<dbReference type="PANTHER" id="PTHR43344">
    <property type="entry name" value="PHOSPHOSERINE PHOSPHATASE"/>
    <property type="match status" value="1"/>
</dbReference>
<dbReference type="InterPro" id="IPR006385">
    <property type="entry name" value="HAD_hydro_SerB1"/>
</dbReference>
<dbReference type="Gene3D" id="1.20.1440.100">
    <property type="entry name" value="SG protein - dephosphorylation function"/>
    <property type="match status" value="1"/>
</dbReference>
<dbReference type="NCBIfam" id="TIGR01488">
    <property type="entry name" value="HAD-SF-IB"/>
    <property type="match status" value="1"/>
</dbReference>
<evidence type="ECO:0000256" key="5">
    <source>
        <dbReference type="ARBA" id="ARBA00022723"/>
    </source>
</evidence>
<comment type="function">
    <text evidence="10">Catalyzes the dephosphorylation of histidinol-phosphate to histidinol, the direct precursor of histidine.</text>
</comment>
<organism evidence="11 12">
    <name type="scientific">Caballeronia sordidicola</name>
    <name type="common">Burkholderia sordidicola</name>
    <dbReference type="NCBI Taxonomy" id="196367"/>
    <lineage>
        <taxon>Bacteria</taxon>
        <taxon>Pseudomonadati</taxon>
        <taxon>Pseudomonadota</taxon>
        <taxon>Betaproteobacteria</taxon>
        <taxon>Burkholderiales</taxon>
        <taxon>Burkholderiaceae</taxon>
        <taxon>Caballeronia</taxon>
    </lineage>
</organism>
<dbReference type="GO" id="GO:0046872">
    <property type="term" value="F:metal ion binding"/>
    <property type="evidence" value="ECO:0007669"/>
    <property type="project" value="UniProtKB-KW"/>
</dbReference>
<evidence type="ECO:0000313" key="11">
    <source>
        <dbReference type="EMBL" id="SAL26549.1"/>
    </source>
</evidence>
<dbReference type="GO" id="GO:0004401">
    <property type="term" value="F:histidinol-phosphatase activity"/>
    <property type="evidence" value="ECO:0007669"/>
    <property type="project" value="UniProtKB-EC"/>
</dbReference>
<dbReference type="Pfam" id="PF12710">
    <property type="entry name" value="HAD"/>
    <property type="match status" value="1"/>
</dbReference>
<dbReference type="EMBL" id="FCOC02000004">
    <property type="protein sequence ID" value="SAL26549.1"/>
    <property type="molecule type" value="Genomic_DNA"/>
</dbReference>
<evidence type="ECO:0000256" key="10">
    <source>
        <dbReference type="ARBA" id="ARBA00053547"/>
    </source>
</evidence>
<gene>
    <name evidence="11" type="ORF">AWB64_02191</name>
</gene>
<dbReference type="InterPro" id="IPR023214">
    <property type="entry name" value="HAD_sf"/>
</dbReference>
<evidence type="ECO:0000256" key="6">
    <source>
        <dbReference type="ARBA" id="ARBA00022801"/>
    </source>
</evidence>
<comment type="pathway">
    <text evidence="1">Amino-acid biosynthesis; L-histidine biosynthesis; L-histidine from 5-phospho-alpha-D-ribose 1-diphosphate: step 8/9.</text>
</comment>
<evidence type="ECO:0000256" key="7">
    <source>
        <dbReference type="ARBA" id="ARBA00022842"/>
    </source>
</evidence>
<keyword evidence="7" id="KW-0460">Magnesium</keyword>
<sequence length="231" mass="25959">MSRSMSRTLALFDLDHTLLPLDSDQSWARFYATLGFEGTADHVRDIDAYYQQYAAGTLDMDEYLKLTLAPLARHSRADLDAWHASFMRTVIEPAIRPEALALVRRHLDAGDLCCIVTATNAFVTAPIAKALGVEHLLAIDLDTEDGDPLGRYTGRSTGVVTFREGKIVRTEQWLASQGLRLTDFEESYFYSDSVNDVPLMERVTHPVATNPDPRLRMIALERNWPVIDLFG</sequence>
<protein>
    <recommendedName>
        <fullName evidence="4">Histidinol-phosphatase</fullName>
        <ecNumber evidence="3">3.1.3.15</ecNumber>
    </recommendedName>
    <alternativeName>
        <fullName evidence="8">Histidinol-phosphate phosphatase</fullName>
    </alternativeName>
</protein>
<evidence type="ECO:0000256" key="2">
    <source>
        <dbReference type="ARBA" id="ARBA00009184"/>
    </source>
</evidence>
<evidence type="ECO:0000256" key="1">
    <source>
        <dbReference type="ARBA" id="ARBA00004970"/>
    </source>
</evidence>
<dbReference type="Gene3D" id="3.40.50.1000">
    <property type="entry name" value="HAD superfamily/HAD-like"/>
    <property type="match status" value="1"/>
</dbReference>
<dbReference type="SUPFAM" id="SSF56784">
    <property type="entry name" value="HAD-like"/>
    <property type="match status" value="1"/>
</dbReference>
<evidence type="ECO:0000256" key="8">
    <source>
        <dbReference type="ARBA" id="ARBA00033209"/>
    </source>
</evidence>
<dbReference type="InterPro" id="IPR036412">
    <property type="entry name" value="HAD-like_sf"/>
</dbReference>
<accession>A0A158G4I7</accession>
<comment type="similarity">
    <text evidence="2">Belongs to the HAD-like hydrolase superfamily. SerB family.</text>
</comment>
<keyword evidence="6 11" id="KW-0378">Hydrolase</keyword>